<feature type="compositionally biased region" description="Polar residues" evidence="1">
    <location>
        <begin position="82"/>
        <end position="98"/>
    </location>
</feature>
<gene>
    <name evidence="2" type="ORF">F2Q70_00041408</name>
</gene>
<name>A0A8S9K8H3_BRACR</name>
<feature type="region of interest" description="Disordered" evidence="1">
    <location>
        <begin position="82"/>
        <end position="108"/>
    </location>
</feature>
<reference evidence="2" key="1">
    <citation type="submission" date="2019-12" db="EMBL/GenBank/DDBJ databases">
        <title>Genome sequencing and annotation of Brassica cretica.</title>
        <authorList>
            <person name="Studholme D.J."/>
            <person name="Sarris P.F."/>
        </authorList>
    </citation>
    <scope>NUCLEOTIDE SEQUENCE</scope>
    <source>
        <strain evidence="2">PFS-102/07</strain>
        <tissue evidence="2">Leaf</tissue>
    </source>
</reference>
<protein>
    <submittedName>
        <fullName evidence="2">Uncharacterized protein</fullName>
    </submittedName>
</protein>
<accession>A0A8S9K8H3</accession>
<comment type="caution">
    <text evidence="2">The sequence shown here is derived from an EMBL/GenBank/DDBJ whole genome shotgun (WGS) entry which is preliminary data.</text>
</comment>
<sequence length="108" mass="12684">MFVAHKTSRAFESVQDLREYLEVPVETIFLLPFVADMSWLARAPPPTWRDLTESRKKYWRAPIQTREDHIGGRSSPLAISATINHKSENQPNTTLTATEQRRRHERRR</sequence>
<evidence type="ECO:0000256" key="1">
    <source>
        <dbReference type="SAM" id="MobiDB-lite"/>
    </source>
</evidence>
<dbReference type="EMBL" id="QGKY02000190">
    <property type="protein sequence ID" value="KAF2590392.1"/>
    <property type="molecule type" value="Genomic_DNA"/>
</dbReference>
<dbReference type="AlphaFoldDB" id="A0A8S9K8H3"/>
<proteinExistence type="predicted"/>
<evidence type="ECO:0000313" key="2">
    <source>
        <dbReference type="EMBL" id="KAF2590392.1"/>
    </source>
</evidence>
<organism evidence="2">
    <name type="scientific">Brassica cretica</name>
    <name type="common">Mustard</name>
    <dbReference type="NCBI Taxonomy" id="69181"/>
    <lineage>
        <taxon>Eukaryota</taxon>
        <taxon>Viridiplantae</taxon>
        <taxon>Streptophyta</taxon>
        <taxon>Embryophyta</taxon>
        <taxon>Tracheophyta</taxon>
        <taxon>Spermatophyta</taxon>
        <taxon>Magnoliopsida</taxon>
        <taxon>eudicotyledons</taxon>
        <taxon>Gunneridae</taxon>
        <taxon>Pentapetalae</taxon>
        <taxon>rosids</taxon>
        <taxon>malvids</taxon>
        <taxon>Brassicales</taxon>
        <taxon>Brassicaceae</taxon>
        <taxon>Brassiceae</taxon>
        <taxon>Brassica</taxon>
    </lineage>
</organism>